<organism evidence="2 3">
    <name type="scientific">Streptococcus suis</name>
    <dbReference type="NCBI Taxonomy" id="1307"/>
    <lineage>
        <taxon>Bacteria</taxon>
        <taxon>Bacillati</taxon>
        <taxon>Bacillota</taxon>
        <taxon>Bacilli</taxon>
        <taxon>Lactobacillales</taxon>
        <taxon>Streptococcaceae</taxon>
        <taxon>Streptococcus</taxon>
    </lineage>
</organism>
<dbReference type="AlphaFoldDB" id="A0A0Z8SG17"/>
<reference evidence="2 3" key="1">
    <citation type="submission" date="2016-02" db="EMBL/GenBank/DDBJ databases">
        <authorList>
            <consortium name="Pathogen Informatics"/>
        </authorList>
    </citation>
    <scope>NUCLEOTIDE SEQUENCE [LARGE SCALE GENOMIC DNA]</scope>
    <source>
        <strain evidence="2 3">SS1062</strain>
    </source>
</reference>
<proteinExistence type="predicted"/>
<dbReference type="Pfam" id="PF13612">
    <property type="entry name" value="DDE_Tnp_1_3"/>
    <property type="match status" value="1"/>
</dbReference>
<sequence length="79" mass="9044">MINPMHLWFDGFKVHVLAALSGYILHYVTTPAFVNDFKEVAALLERCQQSVIVADLGYLSQQFCSLHCISNSLYFKFKN</sequence>
<feature type="domain" description="Transposase DDE" evidence="1">
    <location>
        <begin position="8"/>
        <end position="65"/>
    </location>
</feature>
<evidence type="ECO:0000313" key="2">
    <source>
        <dbReference type="EMBL" id="CYW99905.1"/>
    </source>
</evidence>
<gene>
    <name evidence="2" type="ORF">ERS132551_01040</name>
</gene>
<dbReference type="InterPro" id="IPR025668">
    <property type="entry name" value="Tnp_DDE_dom"/>
</dbReference>
<dbReference type="EMBL" id="FIKT01000010">
    <property type="protein sequence ID" value="CYW99905.1"/>
    <property type="molecule type" value="Genomic_DNA"/>
</dbReference>
<accession>A0A0Z8SG17</accession>
<evidence type="ECO:0000313" key="3">
    <source>
        <dbReference type="Proteomes" id="UP000071962"/>
    </source>
</evidence>
<name>A0A0Z8SG17_STRSU</name>
<protein>
    <submittedName>
        <fullName evidence="2">Transposase</fullName>
    </submittedName>
</protein>
<dbReference type="Proteomes" id="UP000071962">
    <property type="component" value="Unassembled WGS sequence"/>
</dbReference>
<evidence type="ECO:0000259" key="1">
    <source>
        <dbReference type="Pfam" id="PF13612"/>
    </source>
</evidence>